<dbReference type="InterPro" id="IPR013785">
    <property type="entry name" value="Aldolase_TIM"/>
</dbReference>
<evidence type="ECO:0000256" key="2">
    <source>
        <dbReference type="ARBA" id="ARBA00022691"/>
    </source>
</evidence>
<dbReference type="SUPFAM" id="SSF102114">
    <property type="entry name" value="Radical SAM enzymes"/>
    <property type="match status" value="1"/>
</dbReference>
<keyword evidence="2" id="KW-0949">S-adenosyl-L-methionine</keyword>
<dbReference type="KEGG" id="bcel:BcellWH2_04942"/>
<dbReference type="GO" id="GO:0051536">
    <property type="term" value="F:iron-sulfur cluster binding"/>
    <property type="evidence" value="ECO:0007669"/>
    <property type="project" value="UniProtKB-KW"/>
</dbReference>
<reference evidence="6 9" key="1">
    <citation type="journal article" date="2015" name="Science">
        <title>Genetic determinants of in vivo fitness and diet responsiveness in multiple human gut Bacteroides.</title>
        <authorList>
            <person name="Wu M."/>
            <person name="McNulty N.P."/>
            <person name="Rodionov D.A."/>
            <person name="Khoroshkin M.S."/>
            <person name="Griffin N.W."/>
            <person name="Cheng J."/>
            <person name="Latreille P."/>
            <person name="Kerstetter R.A."/>
            <person name="Terrapon N."/>
            <person name="Henrissat B."/>
            <person name="Osterman A.L."/>
            <person name="Gordon J.I."/>
        </authorList>
    </citation>
    <scope>NUCLEOTIDE SEQUENCE [LARGE SCALE GENOMIC DNA]</scope>
    <source>
        <strain evidence="6 9">WH2</strain>
    </source>
</reference>
<dbReference type="GO" id="GO:0003824">
    <property type="term" value="F:catalytic activity"/>
    <property type="evidence" value="ECO:0007669"/>
    <property type="project" value="InterPro"/>
</dbReference>
<dbReference type="SFLD" id="SFLDS00029">
    <property type="entry name" value="Radical_SAM"/>
    <property type="match status" value="1"/>
</dbReference>
<comment type="cofactor">
    <cofactor evidence="1">
        <name>[4Fe-4S] cluster</name>
        <dbReference type="ChEBI" id="CHEBI:49883"/>
    </cofactor>
</comment>
<dbReference type="InterPro" id="IPR007197">
    <property type="entry name" value="rSAM"/>
</dbReference>
<dbReference type="Proteomes" id="UP001221924">
    <property type="component" value="Unassembled WGS sequence"/>
</dbReference>
<protein>
    <submittedName>
        <fullName evidence="7">Anaerobic ribonucleoside-triphosphate reductase activating protein</fullName>
    </submittedName>
</protein>
<evidence type="ECO:0000256" key="3">
    <source>
        <dbReference type="ARBA" id="ARBA00022723"/>
    </source>
</evidence>
<gene>
    <name evidence="7" type="primary">nrdG</name>
    <name evidence="6" type="ORF">BcellWH2_04942</name>
    <name evidence="7" type="ORF">F2Y87_20025</name>
    <name evidence="8" type="ORF">PZH42_09395</name>
</gene>
<sequence>MLKYTDYDIVFQEIPDEVTLAINLSNCPNRCKGCHSPYLQQNVGEALTEENLSVLLQKYGKAVTCVCFMGGDADPYDVAYFANFLQQQQIAPVKVGWYSGKQELPDGFPIRNFQYIKLGPYVESRGGLKSEQTNQRLYKIVQGEMNDITYRFRTKS</sequence>
<dbReference type="Proteomes" id="UP000482653">
    <property type="component" value="Unassembled WGS sequence"/>
</dbReference>
<proteinExistence type="predicted"/>
<evidence type="ECO:0000313" key="10">
    <source>
        <dbReference type="Proteomes" id="UP000482653"/>
    </source>
</evidence>
<name>A0A0P0GLS0_9BACE</name>
<organism evidence="6 9">
    <name type="scientific">Bacteroides cellulosilyticus</name>
    <dbReference type="NCBI Taxonomy" id="246787"/>
    <lineage>
        <taxon>Bacteria</taxon>
        <taxon>Pseudomonadati</taxon>
        <taxon>Bacteroidota</taxon>
        <taxon>Bacteroidia</taxon>
        <taxon>Bacteroidales</taxon>
        <taxon>Bacteroidaceae</taxon>
        <taxon>Bacteroides</taxon>
    </lineage>
</organism>
<keyword evidence="3" id="KW-0479">Metal-binding</keyword>
<dbReference type="GO" id="GO:0046872">
    <property type="term" value="F:metal ion binding"/>
    <property type="evidence" value="ECO:0007669"/>
    <property type="project" value="UniProtKB-KW"/>
</dbReference>
<evidence type="ECO:0000256" key="5">
    <source>
        <dbReference type="ARBA" id="ARBA00023014"/>
    </source>
</evidence>
<evidence type="ECO:0000313" key="6">
    <source>
        <dbReference type="EMBL" id="ALJ62151.1"/>
    </source>
</evidence>
<dbReference type="Proteomes" id="UP000061809">
    <property type="component" value="Chromosome"/>
</dbReference>
<keyword evidence="5" id="KW-0411">Iron-sulfur</keyword>
<evidence type="ECO:0000313" key="8">
    <source>
        <dbReference type="EMBL" id="MDE8694320.1"/>
    </source>
</evidence>
<dbReference type="RefSeq" id="WP_022209066.1">
    <property type="nucleotide sequence ID" value="NZ_CAXKYC010000041.1"/>
</dbReference>
<dbReference type="EMBL" id="JARFID010000006">
    <property type="protein sequence ID" value="MDE8694320.1"/>
    <property type="molecule type" value="Genomic_DNA"/>
</dbReference>
<dbReference type="Gene3D" id="3.20.20.70">
    <property type="entry name" value="Aldolase class I"/>
    <property type="match status" value="1"/>
</dbReference>
<dbReference type="EMBL" id="CP012801">
    <property type="protein sequence ID" value="ALJ62151.1"/>
    <property type="molecule type" value="Genomic_DNA"/>
</dbReference>
<evidence type="ECO:0000313" key="7">
    <source>
        <dbReference type="EMBL" id="KAA5415914.1"/>
    </source>
</evidence>
<dbReference type="PATRIC" id="fig|246787.4.peg.5101"/>
<evidence type="ECO:0000256" key="1">
    <source>
        <dbReference type="ARBA" id="ARBA00001966"/>
    </source>
</evidence>
<accession>A0A0P0GLS0</accession>
<reference evidence="8" key="3">
    <citation type="submission" date="2023-03" db="EMBL/GenBank/DDBJ databases">
        <title>DFI Biobank Strains.</title>
        <authorList>
            <person name="Mostad J."/>
            <person name="Paddock L."/>
            <person name="Medina S."/>
            <person name="Waligurski E."/>
            <person name="Barat B."/>
            <person name="Smith R."/>
            <person name="Burgo V."/>
            <person name="Metcalfe C."/>
            <person name="Woodson C."/>
            <person name="Sundararajan A."/>
            <person name="Ramaswamy R."/>
            <person name="Lin H."/>
            <person name="Pamer E.G."/>
        </authorList>
    </citation>
    <scope>NUCLEOTIDE SEQUENCE</scope>
    <source>
        <strain evidence="8">DFI.9.5</strain>
    </source>
</reference>
<evidence type="ECO:0000256" key="4">
    <source>
        <dbReference type="ARBA" id="ARBA00023004"/>
    </source>
</evidence>
<dbReference type="InterPro" id="IPR014191">
    <property type="entry name" value="Anaer_RNR_activator"/>
</dbReference>
<dbReference type="EMBL" id="VVYX01000027">
    <property type="protein sequence ID" value="KAA5415914.1"/>
    <property type="molecule type" value="Genomic_DNA"/>
</dbReference>
<reference evidence="7 10" key="2">
    <citation type="journal article" date="2019" name="Nat. Med.">
        <title>A library of human gut bacterial isolates paired with longitudinal multiomics data enables mechanistic microbiome research.</title>
        <authorList>
            <person name="Poyet M."/>
            <person name="Groussin M."/>
            <person name="Gibbons S.M."/>
            <person name="Avila-Pacheco J."/>
            <person name="Jiang X."/>
            <person name="Kearney S.M."/>
            <person name="Perrotta A.R."/>
            <person name="Berdy B."/>
            <person name="Zhao S."/>
            <person name="Lieberman T.D."/>
            <person name="Swanson P.K."/>
            <person name="Smith M."/>
            <person name="Roesemann S."/>
            <person name="Alexander J.E."/>
            <person name="Rich S.A."/>
            <person name="Livny J."/>
            <person name="Vlamakis H."/>
            <person name="Clish C."/>
            <person name="Bullock K."/>
            <person name="Deik A."/>
            <person name="Scott J."/>
            <person name="Pierce K.A."/>
            <person name="Xavier R.J."/>
            <person name="Alm E.J."/>
        </authorList>
    </citation>
    <scope>NUCLEOTIDE SEQUENCE [LARGE SCALE GENOMIC DNA]</scope>
    <source>
        <strain evidence="7 10">BIOML-A8</strain>
    </source>
</reference>
<dbReference type="InterPro" id="IPR058240">
    <property type="entry name" value="rSAM_sf"/>
</dbReference>
<dbReference type="NCBIfam" id="TIGR02826">
    <property type="entry name" value="RNR_activ_nrdG3"/>
    <property type="match status" value="1"/>
</dbReference>
<evidence type="ECO:0000313" key="9">
    <source>
        <dbReference type="Proteomes" id="UP000061809"/>
    </source>
</evidence>
<dbReference type="AlphaFoldDB" id="A0A0P0GLS0"/>
<keyword evidence="4" id="KW-0408">Iron</keyword>